<evidence type="ECO:0000313" key="2">
    <source>
        <dbReference type="EMBL" id="SLN21062.1"/>
    </source>
</evidence>
<feature type="region of interest" description="Disordered" evidence="1">
    <location>
        <begin position="1"/>
        <end position="22"/>
    </location>
</feature>
<feature type="region of interest" description="Disordered" evidence="1">
    <location>
        <begin position="43"/>
        <end position="69"/>
    </location>
</feature>
<reference evidence="2 3" key="1">
    <citation type="submission" date="2017-03" db="EMBL/GenBank/DDBJ databases">
        <authorList>
            <person name="Afonso C.L."/>
            <person name="Miller P.J."/>
            <person name="Scott M.A."/>
            <person name="Spackman E."/>
            <person name="Goraichik I."/>
            <person name="Dimitrov K.M."/>
            <person name="Suarez D.L."/>
            <person name="Swayne D.E."/>
        </authorList>
    </citation>
    <scope>NUCLEOTIDE SEQUENCE [LARGE SCALE GENOMIC DNA]</scope>
    <source>
        <strain evidence="2 3">CECT 7680</strain>
    </source>
</reference>
<dbReference type="Proteomes" id="UP000193409">
    <property type="component" value="Unassembled WGS sequence"/>
</dbReference>
<keyword evidence="3" id="KW-1185">Reference proteome</keyword>
<sequence>MGGKPADIINLNRARKARARDEKRKAADANALRHGLTKAQKAALKAEKQRAETALDQHRTDAKDTPEGA</sequence>
<dbReference type="AlphaFoldDB" id="A0A1Y5RMW4"/>
<evidence type="ECO:0000256" key="1">
    <source>
        <dbReference type="SAM" id="MobiDB-lite"/>
    </source>
</evidence>
<protein>
    <recommendedName>
        <fullName evidence="4">DUF4169 domain-containing protein</fullName>
    </recommendedName>
</protein>
<dbReference type="EMBL" id="FWFQ01000003">
    <property type="protein sequence ID" value="SLN21062.1"/>
    <property type="molecule type" value="Genomic_DNA"/>
</dbReference>
<dbReference type="RefSeq" id="WP_085867335.1">
    <property type="nucleotide sequence ID" value="NZ_FWFQ01000003.1"/>
</dbReference>
<name>A0A1Y5RMW4_9RHOB</name>
<accession>A0A1Y5RMW4</accession>
<proteinExistence type="predicted"/>
<evidence type="ECO:0000313" key="3">
    <source>
        <dbReference type="Proteomes" id="UP000193409"/>
    </source>
</evidence>
<dbReference type="Pfam" id="PF13770">
    <property type="entry name" value="DUF4169"/>
    <property type="match status" value="1"/>
</dbReference>
<feature type="compositionally biased region" description="Basic and acidic residues" evidence="1">
    <location>
        <begin position="44"/>
        <end position="69"/>
    </location>
</feature>
<evidence type="ECO:0008006" key="4">
    <source>
        <dbReference type="Google" id="ProtNLM"/>
    </source>
</evidence>
<dbReference type="InterPro" id="IPR025227">
    <property type="entry name" value="DUF4169"/>
</dbReference>
<organism evidence="2 3">
    <name type="scientific">Pseudoruegeria aquimaris</name>
    <dbReference type="NCBI Taxonomy" id="393663"/>
    <lineage>
        <taxon>Bacteria</taxon>
        <taxon>Pseudomonadati</taxon>
        <taxon>Pseudomonadota</taxon>
        <taxon>Alphaproteobacteria</taxon>
        <taxon>Rhodobacterales</taxon>
        <taxon>Roseobacteraceae</taxon>
        <taxon>Pseudoruegeria</taxon>
    </lineage>
</organism>
<gene>
    <name evidence="2" type="ORF">PSA7680_00787</name>
</gene>